<organism evidence="4 5">
    <name type="scientific">Paucilactobacillus suebicus DSM 5007 = KCTC 3549</name>
    <dbReference type="NCBI Taxonomy" id="1423807"/>
    <lineage>
        <taxon>Bacteria</taxon>
        <taxon>Bacillati</taxon>
        <taxon>Bacillota</taxon>
        <taxon>Bacilli</taxon>
        <taxon>Lactobacillales</taxon>
        <taxon>Lactobacillaceae</taxon>
        <taxon>Paucilactobacillus</taxon>
    </lineage>
</organism>
<dbReference type="PATRIC" id="fig|1423807.3.peg.1859"/>
<dbReference type="Proteomes" id="UP000051820">
    <property type="component" value="Unassembled WGS sequence"/>
</dbReference>
<keyword evidence="2" id="KW-0472">Membrane</keyword>
<dbReference type="eggNOG" id="COG3953">
    <property type="taxonomic scope" value="Bacteria"/>
</dbReference>
<dbReference type="RefSeq" id="WP_010623281.1">
    <property type="nucleotide sequence ID" value="NZ_AZGF01000043.1"/>
</dbReference>
<comment type="caution">
    <text evidence="4">The sequence shown here is derived from an EMBL/GenBank/DDBJ whole genome shotgun (WGS) entry which is preliminary data.</text>
</comment>
<dbReference type="eggNOG" id="COG5283">
    <property type="taxonomic scope" value="Bacteria"/>
</dbReference>
<reference evidence="4 5" key="1">
    <citation type="journal article" date="2015" name="Genome Announc.">
        <title>Expanding the biotechnology potential of lactobacilli through comparative genomics of 213 strains and associated genera.</title>
        <authorList>
            <person name="Sun Z."/>
            <person name="Harris H.M."/>
            <person name="McCann A."/>
            <person name="Guo C."/>
            <person name="Argimon S."/>
            <person name="Zhang W."/>
            <person name="Yang X."/>
            <person name="Jeffery I.B."/>
            <person name="Cooney J.C."/>
            <person name="Kagawa T.F."/>
            <person name="Liu W."/>
            <person name="Song Y."/>
            <person name="Salvetti E."/>
            <person name="Wrobel A."/>
            <person name="Rasinkangas P."/>
            <person name="Parkhill J."/>
            <person name="Rea M.C."/>
            <person name="O'Sullivan O."/>
            <person name="Ritari J."/>
            <person name="Douillard F.P."/>
            <person name="Paul Ross R."/>
            <person name="Yang R."/>
            <person name="Briner A.E."/>
            <person name="Felis G.E."/>
            <person name="de Vos W.M."/>
            <person name="Barrangou R."/>
            <person name="Klaenhammer T.R."/>
            <person name="Caufield P.W."/>
            <person name="Cui Y."/>
            <person name="Zhang H."/>
            <person name="O'Toole P.W."/>
        </authorList>
    </citation>
    <scope>NUCLEOTIDE SEQUENCE [LARGE SCALE GENOMIC DNA]</scope>
    <source>
        <strain evidence="4 5">DSM 5007</strain>
    </source>
</reference>
<evidence type="ECO:0000313" key="4">
    <source>
        <dbReference type="EMBL" id="KRM09354.1"/>
    </source>
</evidence>
<keyword evidence="2" id="KW-1133">Transmembrane helix</keyword>
<protein>
    <submittedName>
        <fullName evidence="4">Phage tail tape mesure</fullName>
    </submittedName>
</protein>
<dbReference type="OrthoDB" id="2137849at2"/>
<dbReference type="Gene3D" id="1.10.287.1490">
    <property type="match status" value="1"/>
</dbReference>
<evidence type="ECO:0000259" key="3">
    <source>
        <dbReference type="Pfam" id="PF20155"/>
    </source>
</evidence>
<keyword evidence="5" id="KW-1185">Reference proteome</keyword>
<keyword evidence="2" id="KW-0812">Transmembrane</keyword>
<dbReference type="Pfam" id="PF20155">
    <property type="entry name" value="TMP_3"/>
    <property type="match status" value="1"/>
</dbReference>
<feature type="transmembrane region" description="Helical" evidence="2">
    <location>
        <begin position="643"/>
        <end position="662"/>
    </location>
</feature>
<dbReference type="InterPro" id="IPR013491">
    <property type="entry name" value="Tape_meas_N"/>
</dbReference>
<dbReference type="EMBL" id="AZGF01000043">
    <property type="protein sequence ID" value="KRM09354.1"/>
    <property type="molecule type" value="Genomic_DNA"/>
</dbReference>
<evidence type="ECO:0000313" key="5">
    <source>
        <dbReference type="Proteomes" id="UP000051820"/>
    </source>
</evidence>
<accession>A0A0R1VUK8</accession>
<evidence type="ECO:0000256" key="2">
    <source>
        <dbReference type="SAM" id="Phobius"/>
    </source>
</evidence>
<evidence type="ECO:0000256" key="1">
    <source>
        <dbReference type="SAM" id="Coils"/>
    </source>
</evidence>
<name>A0A0R1VUK8_9LACO</name>
<sequence>MAKVTNVMATEMALDVMKASTDLKALTQVVSANQSAWKAQTAALKSAGDYVGAYEAKVEGLGGSIEAQQDKLDALKDKQSDLGLETSKDAQKFVELKDKIDELKSAQFEVDDSTDDGKTKFKELGTQISELTEQQDKLSPATVKLAEDYEKYQRQINQTEAQIVSLEAQQDRAKESLDYQKSGLVEVQQAYENNNKVMQAHVERLKAEGNEDEANRTKLNGLTEGLGRLNEKYDLQVAELKRLESAQNKDNEAIANQKVRVDETATAMAKARTETSELRASMEKQPNAYFLSMRDKVFQLKTAEEATAKQSRHLGDIIKGSFLGNTLSNAFGMLTFNIGETVKAGYESAEVATEMGEKWKNIGASNKDVAQLGLSVKSLKENTNLSATAVGNLVTRFYSTTGSVKQANALAKGVGSLSDQLKLSQSQSDAFANGLSKIESAGTVTSSSLGRLEKSAPGMSAALQKASGMSQKSFNDLVSSGKMTSDQFNQILAKASNNYKENSTEFDKSSAGAMKHMQQTWADTRQALMKPLVKTSATGLTSLNKALNNKQTQTGVEKLGTGIAKLATKAASLINFLAKHQTAVATFGKVLIGAFAVKKIMGGVTTFSLGLSRMVIALKGYTTAAKTTAVTQKALNIAMKANIFIAVVSAIVAIGVALVALYKHNKKFRNFVNGIAKDAKKYIGQAVDAVKNLGKWAGNIGSGAKKGWNNFTKSTSDGTKNAVKSFLGLKNDAGKHLSNLWNSGKSTFSNGWKTVTSASQSGARSVGNWFSNMADDTRKKAVQMFNNHKTTFNSGYNVLNNLTSTWHDFQTGKWGKLGSDLKNTANSINSFVHNIFADMYNKLNQMTGGRLGDMVKWWQDKMKAIGDTVSDAKESIHKHFVDLVRDIIKPFNDMLSGLEKGINWVLDKVGASKISGDWKIPLPSYAQGTKATHQGGLAKVNDGQGANYREMYHLPNGQIGMFPDVKNMIVPLPKGTSVLNGDSSAQLAKAMHLPGYASGVGDFFSGLWNGAKDVLDDTEDILKKPAEFMESLFNHFLGNTSSKISLASDILTKFPITVAKDAIKWVKKLFADIANPTGTGAKQWEPIINEVAGRMHVDLSGAGMNAILHRIAQESKGSATVTNNWDSNAKAGHPSTGLLQYIKPTFEHWLPKGFTNDIHNGASQIAAMFNDSNWLKDISVKGGWGPTGHKMYANGGVATTASIFGEAGAEMAIPLNTLSSSRAWQLLGQVVDYYRGGTSSTTSVTADNSDVVAELKSVKSYLATLVGLGTDQITATKGIGTFDQKTQLKYEAQELSKQSWTTI</sequence>
<gene>
    <name evidence="4" type="ORF">FD16_GL001814</name>
</gene>
<dbReference type="STRING" id="1423807.FD16_GL001814"/>
<keyword evidence="1" id="KW-0175">Coiled coil</keyword>
<feature type="domain" description="Tape measure protein N-terminal" evidence="3">
    <location>
        <begin position="347"/>
        <end position="529"/>
    </location>
</feature>
<feature type="coiled-coil region" evidence="1">
    <location>
        <begin position="142"/>
        <end position="246"/>
    </location>
</feature>
<proteinExistence type="predicted"/>
<dbReference type="NCBIfam" id="TIGR02675">
    <property type="entry name" value="tape_meas_nterm"/>
    <property type="match status" value="1"/>
</dbReference>
<dbReference type="CDD" id="cd13402">
    <property type="entry name" value="LT_TF-like"/>
    <property type="match status" value="1"/>
</dbReference>